<accession>A0A2J6WEW9</accession>
<proteinExistence type="predicted"/>
<comment type="caution">
    <text evidence="1">The sequence shown here is derived from an EMBL/GenBank/DDBJ whole genome shotgun (WGS) entry which is preliminary data.</text>
</comment>
<dbReference type="Pfam" id="PF01663">
    <property type="entry name" value="Phosphodiest"/>
    <property type="match status" value="1"/>
</dbReference>
<evidence type="ECO:0000313" key="1">
    <source>
        <dbReference type="EMBL" id="PMP68013.1"/>
    </source>
</evidence>
<evidence type="ECO:0008006" key="3">
    <source>
        <dbReference type="Google" id="ProtNLM"/>
    </source>
</evidence>
<dbReference type="AlphaFoldDB" id="A0A2J6WEW9"/>
<organism evidence="1 2">
    <name type="scientific">Caldisericum exile</name>
    <dbReference type="NCBI Taxonomy" id="693075"/>
    <lineage>
        <taxon>Bacteria</taxon>
        <taxon>Pseudomonadati</taxon>
        <taxon>Caldisericota/Cryosericota group</taxon>
        <taxon>Caldisericota</taxon>
        <taxon>Caldisericia</taxon>
        <taxon>Caldisericales</taxon>
        <taxon>Caldisericaceae</taxon>
        <taxon>Caldisericum</taxon>
    </lineage>
</organism>
<dbReference type="InterPro" id="IPR002591">
    <property type="entry name" value="Phosphodiest/P_Trfase"/>
</dbReference>
<dbReference type="EMBL" id="PNIL01000030">
    <property type="protein sequence ID" value="PMP68013.1"/>
    <property type="molecule type" value="Genomic_DNA"/>
</dbReference>
<reference evidence="1 2" key="1">
    <citation type="submission" date="2018-01" db="EMBL/GenBank/DDBJ databases">
        <title>Metagenomic assembled genomes from two thermal pools in the Uzon Caldera, Kamchatka, Russia.</title>
        <authorList>
            <person name="Wilkins L."/>
            <person name="Ettinger C."/>
        </authorList>
    </citation>
    <scope>NUCLEOTIDE SEQUENCE [LARGE SCALE GENOMIC DNA]</scope>
    <source>
        <strain evidence="1">ZAV-07</strain>
    </source>
</reference>
<dbReference type="InterPro" id="IPR017850">
    <property type="entry name" value="Alkaline_phosphatase_core_sf"/>
</dbReference>
<dbReference type="RefSeq" id="WP_424586818.1">
    <property type="nucleotide sequence ID" value="NZ_JBNATC010000002.1"/>
</dbReference>
<evidence type="ECO:0000313" key="2">
    <source>
        <dbReference type="Proteomes" id="UP000237040"/>
    </source>
</evidence>
<protein>
    <recommendedName>
        <fullName evidence="3">Alkaline phosphatase family protein</fullName>
    </recommendedName>
</protein>
<dbReference type="PANTHER" id="PTHR10151:SF120">
    <property type="entry name" value="BIS(5'-ADENOSYL)-TRIPHOSPHATASE"/>
    <property type="match status" value="1"/>
</dbReference>
<dbReference type="PANTHER" id="PTHR10151">
    <property type="entry name" value="ECTONUCLEOTIDE PYROPHOSPHATASE/PHOSPHODIESTERASE"/>
    <property type="match status" value="1"/>
</dbReference>
<name>A0A2J6WEW9_9BACT</name>
<dbReference type="GO" id="GO:0016787">
    <property type="term" value="F:hydrolase activity"/>
    <property type="evidence" value="ECO:0007669"/>
    <property type="project" value="UniProtKB-ARBA"/>
</dbReference>
<dbReference type="Gene3D" id="3.40.720.10">
    <property type="entry name" value="Alkaline Phosphatase, subunit A"/>
    <property type="match status" value="1"/>
</dbReference>
<dbReference type="SUPFAM" id="SSF53649">
    <property type="entry name" value="Alkaline phosphatase-like"/>
    <property type="match status" value="1"/>
</dbReference>
<sequence length="396" mass="45361">MFIDTIEEIKKKSKINGLITPIYNGLNISNIGSFILENYEIQNNFEKLSVIQSLEIPKKKKVVLLLIDALGFNLLNFVRNKVLLESFEEMINNGLYTVITSTFPSTTATALPSIYTLSTPGIHGALGYRFYAKEFGNLINPLFQKLSVNKNCPIKFDESWFIPIKTIFEILNDYRIQNYSIVRSDYLSSTFDKAVYRGTKEIGYLTLSDLYNKILELLTLDTVFINAYWWSIDALSHHYSPFSQTVISEIKFIDYFLKMLLEKIDNDTLLIITADHGQIDTSKGKVIKLRDEPGSSNILLPASDVRAPYIYTNGKLKKEFFEKFENIVALTKEEAFNLGLFGETINFDERVGDYVIIFKDNSCIEFISEESEVSLLGKHGNLTEDEMLVPLILYYK</sequence>
<gene>
    <name evidence="1" type="ORF">C0189_02160</name>
</gene>
<dbReference type="Proteomes" id="UP000237040">
    <property type="component" value="Unassembled WGS sequence"/>
</dbReference>